<organism evidence="1 2">
    <name type="scientific">Periplaneta americana</name>
    <name type="common">American cockroach</name>
    <name type="synonym">Blatta americana</name>
    <dbReference type="NCBI Taxonomy" id="6978"/>
    <lineage>
        <taxon>Eukaryota</taxon>
        <taxon>Metazoa</taxon>
        <taxon>Ecdysozoa</taxon>
        <taxon>Arthropoda</taxon>
        <taxon>Hexapoda</taxon>
        <taxon>Insecta</taxon>
        <taxon>Pterygota</taxon>
        <taxon>Neoptera</taxon>
        <taxon>Polyneoptera</taxon>
        <taxon>Dictyoptera</taxon>
        <taxon>Blattodea</taxon>
        <taxon>Blattoidea</taxon>
        <taxon>Blattidae</taxon>
        <taxon>Blattinae</taxon>
        <taxon>Periplaneta</taxon>
    </lineage>
</organism>
<sequence length="200" mass="22499">MQVVDSRSFCPVKGGSPINTKLRYNDTWVMRRFGITDITVIRLCSLFKGTILRKRLQLHPYLLQLLQALIPEDKVLRRNFCTNNGTDHTVPVMCFVCNVLDLVEVEAHFVNMLKSITANAIFTATPMADRVIQILNESSCAPLFIIPNGTSTFQSHLHHVHRKTSTPTRYAKAPRSFTSVHIAGSASETILTIDTDRPFS</sequence>
<evidence type="ECO:0000313" key="1">
    <source>
        <dbReference type="EMBL" id="KAJ4432613.1"/>
    </source>
</evidence>
<proteinExistence type="predicted"/>
<reference evidence="1 2" key="1">
    <citation type="journal article" date="2022" name="Allergy">
        <title>Genome assembly and annotation of Periplaneta americana reveal a comprehensive cockroach allergen profile.</title>
        <authorList>
            <person name="Wang L."/>
            <person name="Xiong Q."/>
            <person name="Saelim N."/>
            <person name="Wang L."/>
            <person name="Nong W."/>
            <person name="Wan A.T."/>
            <person name="Shi M."/>
            <person name="Liu X."/>
            <person name="Cao Q."/>
            <person name="Hui J.H.L."/>
            <person name="Sookrung N."/>
            <person name="Leung T.F."/>
            <person name="Tungtrongchitr A."/>
            <person name="Tsui S.K.W."/>
        </authorList>
    </citation>
    <scope>NUCLEOTIDE SEQUENCE [LARGE SCALE GENOMIC DNA]</scope>
    <source>
        <strain evidence="1">PWHHKU_190912</strain>
    </source>
</reference>
<dbReference type="EMBL" id="JAJSOF020000029">
    <property type="protein sequence ID" value="KAJ4432613.1"/>
    <property type="molecule type" value="Genomic_DNA"/>
</dbReference>
<protein>
    <submittedName>
        <fullName evidence="1">Uncharacterized protein</fullName>
    </submittedName>
</protein>
<name>A0ABQ8SES4_PERAM</name>
<comment type="caution">
    <text evidence="1">The sequence shown here is derived from an EMBL/GenBank/DDBJ whole genome shotgun (WGS) entry which is preliminary data.</text>
</comment>
<dbReference type="Proteomes" id="UP001148838">
    <property type="component" value="Unassembled WGS sequence"/>
</dbReference>
<gene>
    <name evidence="1" type="ORF">ANN_21236</name>
</gene>
<accession>A0ABQ8SES4</accession>
<keyword evidence="2" id="KW-1185">Reference proteome</keyword>
<evidence type="ECO:0000313" key="2">
    <source>
        <dbReference type="Proteomes" id="UP001148838"/>
    </source>
</evidence>